<feature type="region of interest" description="Disordered" evidence="2">
    <location>
        <begin position="484"/>
        <end position="520"/>
    </location>
</feature>
<comment type="caution">
    <text evidence="4">The sequence shown here is derived from an EMBL/GenBank/DDBJ whole genome shotgun (WGS) entry which is preliminary data.</text>
</comment>
<dbReference type="InterPro" id="IPR039719">
    <property type="entry name" value="FBXO28"/>
</dbReference>
<dbReference type="Pfam" id="PF00646">
    <property type="entry name" value="F-box"/>
    <property type="match status" value="1"/>
</dbReference>
<evidence type="ECO:0000313" key="5">
    <source>
        <dbReference type="Proteomes" id="UP001431783"/>
    </source>
</evidence>
<feature type="compositionally biased region" description="Polar residues" evidence="2">
    <location>
        <begin position="493"/>
        <end position="506"/>
    </location>
</feature>
<reference evidence="4 5" key="1">
    <citation type="submission" date="2023-03" db="EMBL/GenBank/DDBJ databases">
        <title>Genome insight into feeding habits of ladybird beetles.</title>
        <authorList>
            <person name="Li H.-S."/>
            <person name="Huang Y.-H."/>
            <person name="Pang H."/>
        </authorList>
    </citation>
    <scope>NUCLEOTIDE SEQUENCE [LARGE SCALE GENOMIC DNA]</scope>
    <source>
        <strain evidence="4">SYSU_2023b</strain>
        <tissue evidence="4">Whole body</tissue>
    </source>
</reference>
<keyword evidence="1" id="KW-0175">Coiled coil</keyword>
<proteinExistence type="predicted"/>
<dbReference type="InterPro" id="IPR036047">
    <property type="entry name" value="F-box-like_dom_sf"/>
</dbReference>
<dbReference type="PROSITE" id="PS50181">
    <property type="entry name" value="FBOX"/>
    <property type="match status" value="1"/>
</dbReference>
<dbReference type="Proteomes" id="UP001431783">
    <property type="component" value="Unassembled WGS sequence"/>
</dbReference>
<protein>
    <recommendedName>
        <fullName evidence="3">F-box domain-containing protein</fullName>
    </recommendedName>
</protein>
<evidence type="ECO:0000259" key="3">
    <source>
        <dbReference type="PROSITE" id="PS50181"/>
    </source>
</evidence>
<dbReference type="CDD" id="cd22100">
    <property type="entry name" value="F-box_FBXO28"/>
    <property type="match status" value="1"/>
</dbReference>
<feature type="coiled-coil region" evidence="1">
    <location>
        <begin position="246"/>
        <end position="273"/>
    </location>
</feature>
<organism evidence="4 5">
    <name type="scientific">Henosepilachna vigintioctopunctata</name>
    <dbReference type="NCBI Taxonomy" id="420089"/>
    <lineage>
        <taxon>Eukaryota</taxon>
        <taxon>Metazoa</taxon>
        <taxon>Ecdysozoa</taxon>
        <taxon>Arthropoda</taxon>
        <taxon>Hexapoda</taxon>
        <taxon>Insecta</taxon>
        <taxon>Pterygota</taxon>
        <taxon>Neoptera</taxon>
        <taxon>Endopterygota</taxon>
        <taxon>Coleoptera</taxon>
        <taxon>Polyphaga</taxon>
        <taxon>Cucujiformia</taxon>
        <taxon>Coccinelloidea</taxon>
        <taxon>Coccinellidae</taxon>
        <taxon>Epilachninae</taxon>
        <taxon>Epilachnini</taxon>
        <taxon>Henosepilachna</taxon>
    </lineage>
</organism>
<keyword evidence="5" id="KW-1185">Reference proteome</keyword>
<evidence type="ECO:0000256" key="2">
    <source>
        <dbReference type="SAM" id="MobiDB-lite"/>
    </source>
</evidence>
<dbReference type="InterPro" id="IPR001810">
    <property type="entry name" value="F-box_dom"/>
</dbReference>
<dbReference type="PANTHER" id="PTHR13252">
    <property type="entry name" value="F-BOX ONLY PROTEIN 28"/>
    <property type="match status" value="1"/>
</dbReference>
<sequence length="520" mass="61186">MSDILSIPELAFEKILSYLSYDEIASNRLVSRRFNSVCSGMLTKGFIQLEKKHAHIYKFVKSLLPKRPSERRSNVLVSRYCEILQGMETRIRMLNVTYMRYIDQQLICFVPGKVLDEINRLLRLIEMRFDPPTNNNLLLEELRDLSSMAMEHFDEHILPHLEKREEALQYENNLPSTSKPSEEERMHKELRKLYKRNRVFKSQLGYIISKTRQLCDKWNRQNMRVKKQSSIIKEQNAKLLVQATRIENHEMTISEMKKKIEELQSSFVEVKSKWEFESTQNVSSNARIFYKNTVPENVSSSISKNLSKLVQFENRCQKPNILKKIGNRSVLDNRSVFIKPRTQKLKADELKRRKYKSMVDVDIWRRCCPTSRLSYSMWYRNYMKNKSTKLETLKKDPNLEEPSCSQSKPEEVKSPKKAPGFVYKSIIKQRCSKVFPLTCLNLERKRKSYVCPDVPSKISKIESNNNFKALDLINKYLPTMESNSSPMIRKKSCSTTNNPSSFTTEPILSYKRKRENDGET</sequence>
<dbReference type="EMBL" id="JARQZJ010000069">
    <property type="protein sequence ID" value="KAK9881579.1"/>
    <property type="molecule type" value="Genomic_DNA"/>
</dbReference>
<feature type="domain" description="F-box" evidence="3">
    <location>
        <begin position="1"/>
        <end position="49"/>
    </location>
</feature>
<dbReference type="GO" id="GO:0000209">
    <property type="term" value="P:protein polyubiquitination"/>
    <property type="evidence" value="ECO:0007669"/>
    <property type="project" value="TreeGrafter"/>
</dbReference>
<dbReference type="AlphaFoldDB" id="A0AAW1UQ24"/>
<accession>A0AAW1UQ24</accession>
<evidence type="ECO:0000256" key="1">
    <source>
        <dbReference type="SAM" id="Coils"/>
    </source>
</evidence>
<dbReference type="PANTHER" id="PTHR13252:SF9">
    <property type="entry name" value="F-BOX ONLY PROTEIN 28"/>
    <property type="match status" value="1"/>
</dbReference>
<feature type="region of interest" description="Disordered" evidence="2">
    <location>
        <begin position="393"/>
        <end position="416"/>
    </location>
</feature>
<gene>
    <name evidence="4" type="ORF">WA026_016453</name>
</gene>
<name>A0AAW1UQ24_9CUCU</name>
<evidence type="ECO:0000313" key="4">
    <source>
        <dbReference type="EMBL" id="KAK9881579.1"/>
    </source>
</evidence>
<dbReference type="SUPFAM" id="SSF81383">
    <property type="entry name" value="F-box domain"/>
    <property type="match status" value="1"/>
</dbReference>